<dbReference type="eggNOG" id="COG1132">
    <property type="taxonomic scope" value="Bacteria"/>
</dbReference>
<proteinExistence type="inferred from homology"/>
<sequence>MSKRPQNRPIHKNSFWLIRQLWADHIRNYLWRLVGAFILISILAGVTGLYPIVIKYSYDLLAKGEMSYLWIIMLAMVGVTALKGLLDYLQAVYTNRISITLGLDMQKRLYAHLMQADFKRLSSESPGNLVTRVNGDLVTVQGAIMAVFTVAIRDVLTVFSLVVSMLYLDWVMTVVILLFYPLAVFPIAQVGRIVRKYASHGWAQIGNTTAVLIEHLSSLRLIKTYRLEQYSYNRVSDQLERAVDFQRKTVRVKAALNPILEVFGGLAVAGVVGLAAYRISQDSKTVGDFTGFIAALLMAAQPIRSFGNLNNRIQEGLAAAERFYQVLTEKPTVVSPPDAKPLTLIGGGRIEFENVSFSYNNDGRNAVRDFSLTIEPNTTVALVGKSGAGKSTIFNLVPRLYDPQSGRILIDGQDIQQVTVASIRDQMALVSQDITLFDDTVAANIALGRLDATHEDIVAAAKAANAHDFIERLPEGYDARLGDRGMRLSGGQRQRVALARAILRDAPILLLDEATSALDAESERLVQEALAKFSESRTTLVIAHRLSTVKNADMICVMEDGFITEKGRHAELLARDGAYAQFCKSQMLTPEDQDYAKHIAALGGKQARASEESAA</sequence>
<dbReference type="HOGENOM" id="CLU_000604_84_3_5"/>
<evidence type="ECO:0000256" key="4">
    <source>
        <dbReference type="ARBA" id="ARBA00022741"/>
    </source>
</evidence>
<evidence type="ECO:0000256" key="1">
    <source>
        <dbReference type="ARBA" id="ARBA00004651"/>
    </source>
</evidence>
<comment type="subcellular location">
    <subcellularLocation>
        <location evidence="1">Cell membrane</location>
        <topology evidence="1">Multi-pass membrane protein</topology>
    </subcellularLocation>
</comment>
<dbReference type="InterPro" id="IPR017871">
    <property type="entry name" value="ABC_transporter-like_CS"/>
</dbReference>
<dbReference type="SUPFAM" id="SSF52540">
    <property type="entry name" value="P-loop containing nucleoside triphosphate hydrolases"/>
    <property type="match status" value="1"/>
</dbReference>
<dbReference type="GO" id="GO:0005524">
    <property type="term" value="F:ATP binding"/>
    <property type="evidence" value="ECO:0007669"/>
    <property type="project" value="UniProtKB-KW"/>
</dbReference>
<dbReference type="CDD" id="cd18552">
    <property type="entry name" value="ABC_6TM_MsbA_like"/>
    <property type="match status" value="1"/>
</dbReference>
<evidence type="ECO:0000256" key="6">
    <source>
        <dbReference type="ARBA" id="ARBA00022989"/>
    </source>
</evidence>
<feature type="transmembrane region" description="Helical" evidence="9">
    <location>
        <begin position="66"/>
        <end position="86"/>
    </location>
</feature>
<keyword evidence="7 9" id="KW-0472">Membrane</keyword>
<evidence type="ECO:0000256" key="9">
    <source>
        <dbReference type="SAM" id="Phobius"/>
    </source>
</evidence>
<dbReference type="InterPro" id="IPR003439">
    <property type="entry name" value="ABC_transporter-like_ATP-bd"/>
</dbReference>
<evidence type="ECO:0000259" key="11">
    <source>
        <dbReference type="PROSITE" id="PS50929"/>
    </source>
</evidence>
<keyword evidence="3 9" id="KW-0812">Transmembrane</keyword>
<dbReference type="InterPro" id="IPR003593">
    <property type="entry name" value="AAA+_ATPase"/>
</dbReference>
<evidence type="ECO:0000313" key="12">
    <source>
        <dbReference type="EMBL" id="ADP70376.1"/>
    </source>
</evidence>
<keyword evidence="5" id="KW-0067">ATP-binding</keyword>
<dbReference type="InterPro" id="IPR011527">
    <property type="entry name" value="ABC1_TM_dom"/>
</dbReference>
<accession>E3I3M9</accession>
<name>E3I3M9_RHOVT</name>
<dbReference type="PROSITE" id="PS00211">
    <property type="entry name" value="ABC_TRANSPORTER_1"/>
    <property type="match status" value="1"/>
</dbReference>
<evidence type="ECO:0000259" key="10">
    <source>
        <dbReference type="PROSITE" id="PS50893"/>
    </source>
</evidence>
<dbReference type="AlphaFoldDB" id="E3I3M9"/>
<dbReference type="Pfam" id="PF00664">
    <property type="entry name" value="ABC_membrane"/>
    <property type="match status" value="1"/>
</dbReference>
<evidence type="ECO:0000256" key="7">
    <source>
        <dbReference type="ARBA" id="ARBA00023136"/>
    </source>
</evidence>
<evidence type="ECO:0000256" key="5">
    <source>
        <dbReference type="ARBA" id="ARBA00022840"/>
    </source>
</evidence>
<keyword evidence="4" id="KW-0547">Nucleotide-binding</keyword>
<dbReference type="OrthoDB" id="9804259at2"/>
<dbReference type="PROSITE" id="PS50893">
    <property type="entry name" value="ABC_TRANSPORTER_2"/>
    <property type="match status" value="1"/>
</dbReference>
<evidence type="ECO:0000313" key="13">
    <source>
        <dbReference type="Proteomes" id="UP000001399"/>
    </source>
</evidence>
<feature type="transmembrane region" description="Helical" evidence="9">
    <location>
        <begin position="142"/>
        <end position="164"/>
    </location>
</feature>
<gene>
    <name evidence="12" type="ordered locus">Rvan_1105</name>
</gene>
<evidence type="ECO:0000256" key="3">
    <source>
        <dbReference type="ARBA" id="ARBA00022692"/>
    </source>
</evidence>
<dbReference type="InterPro" id="IPR039421">
    <property type="entry name" value="Type_1_exporter"/>
</dbReference>
<keyword evidence="6 9" id="KW-1133">Transmembrane helix</keyword>
<keyword evidence="13" id="KW-1185">Reference proteome</keyword>
<dbReference type="STRING" id="648757.Rvan_1105"/>
<dbReference type="FunFam" id="3.40.50.300:FF:000218">
    <property type="entry name" value="Multidrug ABC transporter ATP-binding protein"/>
    <property type="match status" value="1"/>
</dbReference>
<feature type="transmembrane region" description="Helical" evidence="9">
    <location>
        <begin position="170"/>
        <end position="188"/>
    </location>
</feature>
<dbReference type="KEGG" id="rva:Rvan_1105"/>
<dbReference type="GO" id="GO:0016887">
    <property type="term" value="F:ATP hydrolysis activity"/>
    <property type="evidence" value="ECO:0007669"/>
    <property type="project" value="InterPro"/>
</dbReference>
<feature type="domain" description="ABC transmembrane type-1" evidence="11">
    <location>
        <begin position="34"/>
        <end position="315"/>
    </location>
</feature>
<dbReference type="PANTHER" id="PTHR43394:SF1">
    <property type="entry name" value="ATP-BINDING CASSETTE SUB-FAMILY B MEMBER 10, MITOCHONDRIAL"/>
    <property type="match status" value="1"/>
</dbReference>
<protein>
    <submittedName>
        <fullName evidence="12">ABC transporter related protein</fullName>
    </submittedName>
</protein>
<dbReference type="SMART" id="SM00382">
    <property type="entry name" value="AAA"/>
    <property type="match status" value="1"/>
</dbReference>
<dbReference type="SUPFAM" id="SSF90123">
    <property type="entry name" value="ABC transporter transmembrane region"/>
    <property type="match status" value="1"/>
</dbReference>
<dbReference type="InterPro" id="IPR036640">
    <property type="entry name" value="ABC1_TM_sf"/>
</dbReference>
<dbReference type="GO" id="GO:0005886">
    <property type="term" value="C:plasma membrane"/>
    <property type="evidence" value="ECO:0007669"/>
    <property type="project" value="UniProtKB-SubCell"/>
</dbReference>
<feature type="transmembrane region" description="Helical" evidence="9">
    <location>
        <begin position="255"/>
        <end position="277"/>
    </location>
</feature>
<dbReference type="Gene3D" id="1.20.1560.10">
    <property type="entry name" value="ABC transporter type 1, transmembrane domain"/>
    <property type="match status" value="1"/>
</dbReference>
<dbReference type="GO" id="GO:0015421">
    <property type="term" value="F:ABC-type oligopeptide transporter activity"/>
    <property type="evidence" value="ECO:0007669"/>
    <property type="project" value="TreeGrafter"/>
</dbReference>
<dbReference type="InterPro" id="IPR027417">
    <property type="entry name" value="P-loop_NTPase"/>
</dbReference>
<evidence type="ECO:0000256" key="2">
    <source>
        <dbReference type="ARBA" id="ARBA00005417"/>
    </source>
</evidence>
<comment type="similarity">
    <text evidence="2">Belongs to the ABC transporter superfamily.</text>
</comment>
<dbReference type="PROSITE" id="PS50929">
    <property type="entry name" value="ABC_TM1F"/>
    <property type="match status" value="1"/>
</dbReference>
<dbReference type="RefSeq" id="WP_013418780.1">
    <property type="nucleotide sequence ID" value="NC_014664.1"/>
</dbReference>
<dbReference type="PANTHER" id="PTHR43394">
    <property type="entry name" value="ATP-DEPENDENT PERMEASE MDL1, MITOCHONDRIAL"/>
    <property type="match status" value="1"/>
</dbReference>
<organism evidence="12 13">
    <name type="scientific">Rhodomicrobium vannielii (strain ATCC 17100 / DSM 162 / LMG 4299 / NCIMB 10020 / ATH 3.1.1)</name>
    <dbReference type="NCBI Taxonomy" id="648757"/>
    <lineage>
        <taxon>Bacteria</taxon>
        <taxon>Pseudomonadati</taxon>
        <taxon>Pseudomonadota</taxon>
        <taxon>Alphaproteobacteria</taxon>
        <taxon>Hyphomicrobiales</taxon>
        <taxon>Hyphomicrobiaceae</taxon>
        <taxon>Rhodomicrobium</taxon>
    </lineage>
</organism>
<feature type="domain" description="ABC transporter" evidence="10">
    <location>
        <begin position="350"/>
        <end position="585"/>
    </location>
</feature>
<dbReference type="Proteomes" id="UP000001399">
    <property type="component" value="Chromosome"/>
</dbReference>
<dbReference type="EMBL" id="CP002292">
    <property type="protein sequence ID" value="ADP70376.1"/>
    <property type="molecule type" value="Genomic_DNA"/>
</dbReference>
<comment type="function">
    <text evidence="8">Part of an ABC transporter complex. Transmembrane domains (TMD) form a pore in the inner membrane and the ATP-binding domain (NBD) is responsible for energy generation.</text>
</comment>
<feature type="transmembrane region" description="Helical" evidence="9">
    <location>
        <begin position="29"/>
        <end position="54"/>
    </location>
</feature>
<reference evidence="13" key="1">
    <citation type="journal article" date="2011" name="J. Bacteriol.">
        <title>Genome sequences of eight morphologically diverse alphaproteobacteria.</title>
        <authorList>
            <consortium name="US DOE Joint Genome Institute"/>
            <person name="Brown P.J."/>
            <person name="Kysela D.T."/>
            <person name="Buechlein A."/>
            <person name="Hemmerich C."/>
            <person name="Brun Y.V."/>
        </authorList>
    </citation>
    <scope>NUCLEOTIDE SEQUENCE [LARGE SCALE GENOMIC DNA]</scope>
    <source>
        <strain evidence="13">ATCC 17100 / ATH 3.1.1 / DSM 162 / LMG 4299</strain>
    </source>
</reference>
<dbReference type="Pfam" id="PF00005">
    <property type="entry name" value="ABC_tran"/>
    <property type="match status" value="1"/>
</dbReference>
<evidence type="ECO:0000256" key="8">
    <source>
        <dbReference type="ARBA" id="ARBA00024725"/>
    </source>
</evidence>
<dbReference type="Gene3D" id="3.40.50.300">
    <property type="entry name" value="P-loop containing nucleotide triphosphate hydrolases"/>
    <property type="match status" value="1"/>
</dbReference>